<evidence type="ECO:0000313" key="3">
    <source>
        <dbReference type="Proteomes" id="UP000075714"/>
    </source>
</evidence>
<organism evidence="2 3">
    <name type="scientific">Gonium pectorale</name>
    <name type="common">Green alga</name>
    <dbReference type="NCBI Taxonomy" id="33097"/>
    <lineage>
        <taxon>Eukaryota</taxon>
        <taxon>Viridiplantae</taxon>
        <taxon>Chlorophyta</taxon>
        <taxon>core chlorophytes</taxon>
        <taxon>Chlorophyceae</taxon>
        <taxon>CS clade</taxon>
        <taxon>Chlamydomonadales</taxon>
        <taxon>Volvocaceae</taxon>
        <taxon>Gonium</taxon>
    </lineage>
</organism>
<dbReference type="Proteomes" id="UP000075714">
    <property type="component" value="Unassembled WGS sequence"/>
</dbReference>
<accession>A0A150G0S1</accession>
<comment type="caution">
    <text evidence="2">The sequence shown here is derived from an EMBL/GenBank/DDBJ whole genome shotgun (WGS) entry which is preliminary data.</text>
</comment>
<dbReference type="EMBL" id="LSYV01000090">
    <property type="protein sequence ID" value="KXZ43476.1"/>
    <property type="molecule type" value="Genomic_DNA"/>
</dbReference>
<gene>
    <name evidence="2" type="ORF">GPECTOR_89g496</name>
</gene>
<reference evidence="3" key="1">
    <citation type="journal article" date="2016" name="Nat. Commun.">
        <title>The Gonium pectorale genome demonstrates co-option of cell cycle regulation during the evolution of multicellularity.</title>
        <authorList>
            <person name="Hanschen E.R."/>
            <person name="Marriage T.N."/>
            <person name="Ferris P.J."/>
            <person name="Hamaji T."/>
            <person name="Toyoda A."/>
            <person name="Fujiyama A."/>
            <person name="Neme R."/>
            <person name="Noguchi H."/>
            <person name="Minakuchi Y."/>
            <person name="Suzuki M."/>
            <person name="Kawai-Toyooka H."/>
            <person name="Smith D.R."/>
            <person name="Sparks H."/>
            <person name="Anderson J."/>
            <person name="Bakaric R."/>
            <person name="Luria V."/>
            <person name="Karger A."/>
            <person name="Kirschner M.W."/>
            <person name="Durand P.M."/>
            <person name="Michod R.E."/>
            <person name="Nozaki H."/>
            <person name="Olson B.J."/>
        </authorList>
    </citation>
    <scope>NUCLEOTIDE SEQUENCE [LARGE SCALE GENOMIC DNA]</scope>
    <source>
        <strain evidence="3">NIES-2863</strain>
    </source>
</reference>
<protein>
    <submittedName>
        <fullName evidence="2">Uncharacterized protein</fullName>
    </submittedName>
</protein>
<name>A0A150G0S1_GONPE</name>
<dbReference type="AlphaFoldDB" id="A0A150G0S1"/>
<sequence>MLVNDRKLRDDDLDNLAREKYLDLDDMLIASRAGLYHVGLPAACVDRILAGQTRYRELEAAAARMDATIRAVAPTVGRLVLLESESPGASAGSAVGSCVLLEEVMVAAALHVVVDASGRLRKLSVRFPSGVVFSGLELVVSLTAVDTCVLKATVVEGGVPPRAAPRGIVEKGALVIALSYPLPTTEGNSEEAGDEQQQQPSSSVGQVEHTEADAELDGVAQGLPVYLREVSVFINIFPLLTSLYTATGQKSIIVA</sequence>
<proteinExistence type="predicted"/>
<feature type="region of interest" description="Disordered" evidence="1">
    <location>
        <begin position="185"/>
        <end position="209"/>
    </location>
</feature>
<evidence type="ECO:0000256" key="1">
    <source>
        <dbReference type="SAM" id="MobiDB-lite"/>
    </source>
</evidence>
<evidence type="ECO:0000313" key="2">
    <source>
        <dbReference type="EMBL" id="KXZ43476.1"/>
    </source>
</evidence>
<keyword evidence="3" id="KW-1185">Reference proteome</keyword>